<gene>
    <name evidence="1" type="ORF">VP01_11029g1</name>
</gene>
<keyword evidence="2" id="KW-1185">Reference proteome</keyword>
<accession>A0A0L6VSU8</accession>
<dbReference type="Proteomes" id="UP000037035">
    <property type="component" value="Unassembled WGS sequence"/>
</dbReference>
<reference evidence="1 2" key="1">
    <citation type="submission" date="2015-08" db="EMBL/GenBank/DDBJ databases">
        <title>Next Generation Sequencing and Analysis of the Genome of Puccinia sorghi L Schw, the Causal Agent of Maize Common Rust.</title>
        <authorList>
            <person name="Rochi L."/>
            <person name="Burguener G."/>
            <person name="Darino M."/>
            <person name="Turjanski A."/>
            <person name="Kreff E."/>
            <person name="Dieguez M.J."/>
            <person name="Sacco F."/>
        </authorList>
    </citation>
    <scope>NUCLEOTIDE SEQUENCE [LARGE SCALE GENOMIC DNA]</scope>
    <source>
        <strain evidence="1 2">RO10H11247</strain>
    </source>
</reference>
<sequence length="79" mass="8676">SHLTAPLFIGASNLVIKHNEINPRLFLSLPISVPNIPQATLTPSFLIDSCPTHNILSDSYARCLGLLSYAKPIPHCLWI</sequence>
<protein>
    <submittedName>
        <fullName evidence="1">Uncharacterized protein</fullName>
    </submittedName>
</protein>
<dbReference type="EMBL" id="LAVV01001143">
    <property type="protein sequence ID" value="KNZ63769.1"/>
    <property type="molecule type" value="Genomic_DNA"/>
</dbReference>
<organism evidence="1 2">
    <name type="scientific">Puccinia sorghi</name>
    <dbReference type="NCBI Taxonomy" id="27349"/>
    <lineage>
        <taxon>Eukaryota</taxon>
        <taxon>Fungi</taxon>
        <taxon>Dikarya</taxon>
        <taxon>Basidiomycota</taxon>
        <taxon>Pucciniomycotina</taxon>
        <taxon>Pucciniomycetes</taxon>
        <taxon>Pucciniales</taxon>
        <taxon>Pucciniaceae</taxon>
        <taxon>Puccinia</taxon>
    </lineage>
</organism>
<feature type="non-terminal residue" evidence="1">
    <location>
        <position position="1"/>
    </location>
</feature>
<dbReference type="AlphaFoldDB" id="A0A0L6VSU8"/>
<evidence type="ECO:0000313" key="1">
    <source>
        <dbReference type="EMBL" id="KNZ63769.1"/>
    </source>
</evidence>
<evidence type="ECO:0000313" key="2">
    <source>
        <dbReference type="Proteomes" id="UP000037035"/>
    </source>
</evidence>
<comment type="caution">
    <text evidence="1">The sequence shown here is derived from an EMBL/GenBank/DDBJ whole genome shotgun (WGS) entry which is preliminary data.</text>
</comment>
<name>A0A0L6VSU8_9BASI</name>
<proteinExistence type="predicted"/>
<dbReference type="VEuPathDB" id="FungiDB:VP01_11029g1"/>